<evidence type="ECO:0000259" key="13">
    <source>
        <dbReference type="PROSITE" id="PS51755"/>
    </source>
</evidence>
<keyword evidence="4" id="KW-0902">Two-component regulatory system</keyword>
<evidence type="ECO:0000259" key="12">
    <source>
        <dbReference type="PROSITE" id="PS50110"/>
    </source>
</evidence>
<dbReference type="GO" id="GO:0005829">
    <property type="term" value="C:cytosol"/>
    <property type="evidence" value="ECO:0007669"/>
    <property type="project" value="TreeGrafter"/>
</dbReference>
<dbReference type="PANTHER" id="PTHR48111">
    <property type="entry name" value="REGULATOR OF RPOS"/>
    <property type="match status" value="1"/>
</dbReference>
<evidence type="ECO:0000313" key="15">
    <source>
        <dbReference type="Proteomes" id="UP000254701"/>
    </source>
</evidence>
<dbReference type="InterPro" id="IPR001789">
    <property type="entry name" value="Sig_transdc_resp-reg_receiver"/>
</dbReference>
<keyword evidence="2" id="KW-0963">Cytoplasm</keyword>
<dbReference type="SUPFAM" id="SSF52172">
    <property type="entry name" value="CheY-like"/>
    <property type="match status" value="1"/>
</dbReference>
<name>A0A381ING6_AMIAI</name>
<evidence type="ECO:0000256" key="9">
    <source>
        <dbReference type="ARBA" id="ARBA00067337"/>
    </source>
</evidence>
<dbReference type="InterPro" id="IPR036388">
    <property type="entry name" value="WH-like_DNA-bd_sf"/>
</dbReference>
<evidence type="ECO:0000256" key="4">
    <source>
        <dbReference type="ARBA" id="ARBA00023012"/>
    </source>
</evidence>
<dbReference type="Pfam" id="PF00072">
    <property type="entry name" value="Response_reg"/>
    <property type="match status" value="1"/>
</dbReference>
<evidence type="ECO:0000256" key="2">
    <source>
        <dbReference type="ARBA" id="ARBA00022490"/>
    </source>
</evidence>
<dbReference type="InterPro" id="IPR039420">
    <property type="entry name" value="WalR-like"/>
</dbReference>
<keyword evidence="7" id="KW-0010">Activator</keyword>
<evidence type="ECO:0000256" key="5">
    <source>
        <dbReference type="ARBA" id="ARBA00023015"/>
    </source>
</evidence>
<dbReference type="PROSITE" id="PS50110">
    <property type="entry name" value="RESPONSE_REGULATORY"/>
    <property type="match status" value="1"/>
</dbReference>
<dbReference type="PROSITE" id="PS51755">
    <property type="entry name" value="OMPR_PHOB"/>
    <property type="match status" value="1"/>
</dbReference>
<feature type="modified residue" description="4-aspartylphosphate" evidence="10">
    <location>
        <position position="55"/>
    </location>
</feature>
<organism evidence="14 15">
    <name type="scientific">Aminobacter aminovorans</name>
    <name type="common">Chelatobacter heintzii</name>
    <dbReference type="NCBI Taxonomy" id="83263"/>
    <lineage>
        <taxon>Bacteria</taxon>
        <taxon>Pseudomonadati</taxon>
        <taxon>Pseudomonadota</taxon>
        <taxon>Alphaproteobacteria</taxon>
        <taxon>Hyphomicrobiales</taxon>
        <taxon>Phyllobacteriaceae</taxon>
        <taxon>Aminobacter</taxon>
    </lineage>
</organism>
<feature type="domain" description="Response regulatory" evidence="12">
    <location>
        <begin position="6"/>
        <end position="119"/>
    </location>
</feature>
<feature type="domain" description="OmpR/PhoB-type" evidence="13">
    <location>
        <begin position="135"/>
        <end position="234"/>
    </location>
</feature>
<dbReference type="GO" id="GO:0006355">
    <property type="term" value="P:regulation of DNA-templated transcription"/>
    <property type="evidence" value="ECO:0007669"/>
    <property type="project" value="InterPro"/>
</dbReference>
<dbReference type="GO" id="GO:0032993">
    <property type="term" value="C:protein-DNA complex"/>
    <property type="evidence" value="ECO:0007669"/>
    <property type="project" value="TreeGrafter"/>
</dbReference>
<dbReference type="Gene3D" id="1.10.10.10">
    <property type="entry name" value="Winged helix-like DNA-binding domain superfamily/Winged helix DNA-binding domain"/>
    <property type="match status" value="1"/>
</dbReference>
<dbReference type="Pfam" id="PF00486">
    <property type="entry name" value="Trans_reg_C"/>
    <property type="match status" value="1"/>
</dbReference>
<sequence>MTANSQIVVCDDEPDVRDMVAEYLERHGYAVTTADAGPALRQIVESQPVDVVILDIRMPGEDGLSLARYLREHSEVAIIMLTGSAEIIDRVVGLEIGADDYIGKPVDLRELLARVKAVLRRTTGRDRVSENALGPQSAQFGSCRLDLDSRKLFDADGGDIAITPMEFRLLKVFAENRGRILNRDQLLELAHDRGWDPFDRSIDIRISRLRKKIEADPSKPEVIKTIRGVGYLYA</sequence>
<evidence type="ECO:0000256" key="6">
    <source>
        <dbReference type="ARBA" id="ARBA00023125"/>
    </source>
</evidence>
<dbReference type="Gene3D" id="6.10.250.690">
    <property type="match status" value="1"/>
</dbReference>
<dbReference type="Gene3D" id="3.40.50.2300">
    <property type="match status" value="1"/>
</dbReference>
<keyword evidence="8" id="KW-0804">Transcription</keyword>
<evidence type="ECO:0000256" key="10">
    <source>
        <dbReference type="PROSITE-ProRule" id="PRU00169"/>
    </source>
</evidence>
<reference evidence="14 15" key="1">
    <citation type="submission" date="2018-06" db="EMBL/GenBank/DDBJ databases">
        <authorList>
            <consortium name="Pathogen Informatics"/>
            <person name="Doyle S."/>
        </authorList>
    </citation>
    <scope>NUCLEOTIDE SEQUENCE [LARGE SCALE GENOMIC DNA]</scope>
    <source>
        <strain evidence="14 15">NCTC10684</strain>
    </source>
</reference>
<dbReference type="EMBL" id="UFSM01000004">
    <property type="protein sequence ID" value="SUY29467.1"/>
    <property type="molecule type" value="Genomic_DNA"/>
</dbReference>
<evidence type="ECO:0000256" key="1">
    <source>
        <dbReference type="ARBA" id="ARBA00004496"/>
    </source>
</evidence>
<dbReference type="GO" id="GO:0000976">
    <property type="term" value="F:transcription cis-regulatory region binding"/>
    <property type="evidence" value="ECO:0007669"/>
    <property type="project" value="TreeGrafter"/>
</dbReference>
<evidence type="ECO:0000256" key="7">
    <source>
        <dbReference type="ARBA" id="ARBA00023159"/>
    </source>
</evidence>
<dbReference type="FunFam" id="1.10.10.10:FF:000099">
    <property type="entry name" value="Two-component system response regulator TorR"/>
    <property type="match status" value="1"/>
</dbReference>
<dbReference type="Proteomes" id="UP000254701">
    <property type="component" value="Unassembled WGS sequence"/>
</dbReference>
<protein>
    <recommendedName>
        <fullName evidence="9">Regulatory protein VirG</fullName>
    </recommendedName>
</protein>
<evidence type="ECO:0000313" key="14">
    <source>
        <dbReference type="EMBL" id="SUY29467.1"/>
    </source>
</evidence>
<dbReference type="AlphaFoldDB" id="A0A381ING6"/>
<feature type="DNA-binding region" description="OmpR/PhoB-type" evidence="11">
    <location>
        <begin position="135"/>
        <end position="234"/>
    </location>
</feature>
<dbReference type="SMART" id="SM00448">
    <property type="entry name" value="REC"/>
    <property type="match status" value="1"/>
</dbReference>
<dbReference type="InterPro" id="IPR001867">
    <property type="entry name" value="OmpR/PhoB-type_DNA-bd"/>
</dbReference>
<keyword evidence="3 10" id="KW-0597">Phosphoprotein</keyword>
<dbReference type="GO" id="GO:0000156">
    <property type="term" value="F:phosphorelay response regulator activity"/>
    <property type="evidence" value="ECO:0007669"/>
    <property type="project" value="TreeGrafter"/>
</dbReference>
<gene>
    <name evidence="14" type="primary">arcA_2</name>
    <name evidence="14" type="ORF">NCTC10684_05700</name>
</gene>
<dbReference type="InterPro" id="IPR016032">
    <property type="entry name" value="Sig_transdc_resp-reg_C-effctor"/>
</dbReference>
<evidence type="ECO:0000256" key="8">
    <source>
        <dbReference type="ARBA" id="ARBA00023163"/>
    </source>
</evidence>
<dbReference type="SMART" id="SM00862">
    <property type="entry name" value="Trans_reg_C"/>
    <property type="match status" value="1"/>
</dbReference>
<keyword evidence="6 11" id="KW-0238">DNA-binding</keyword>
<dbReference type="SUPFAM" id="SSF46894">
    <property type="entry name" value="C-terminal effector domain of the bipartite response regulators"/>
    <property type="match status" value="1"/>
</dbReference>
<keyword evidence="5" id="KW-0805">Transcription regulation</keyword>
<dbReference type="RefSeq" id="WP_115734685.1">
    <property type="nucleotide sequence ID" value="NZ_BAAAVY010000037.1"/>
</dbReference>
<evidence type="ECO:0000256" key="3">
    <source>
        <dbReference type="ARBA" id="ARBA00022553"/>
    </source>
</evidence>
<dbReference type="InterPro" id="IPR011006">
    <property type="entry name" value="CheY-like_superfamily"/>
</dbReference>
<proteinExistence type="predicted"/>
<dbReference type="OrthoDB" id="9784252at2"/>
<dbReference type="PANTHER" id="PTHR48111:SF4">
    <property type="entry name" value="DNA-BINDING DUAL TRANSCRIPTIONAL REGULATOR OMPR"/>
    <property type="match status" value="1"/>
</dbReference>
<accession>A0A381ING6</accession>
<evidence type="ECO:0000256" key="11">
    <source>
        <dbReference type="PROSITE-ProRule" id="PRU01091"/>
    </source>
</evidence>
<comment type="subcellular location">
    <subcellularLocation>
        <location evidence="1">Cytoplasm</location>
    </subcellularLocation>
</comment>
<dbReference type="CDD" id="cd00383">
    <property type="entry name" value="trans_reg_C"/>
    <property type="match status" value="1"/>
</dbReference>